<proteinExistence type="predicted"/>
<protein>
    <submittedName>
        <fullName evidence="3">PaREP10</fullName>
    </submittedName>
</protein>
<name>A0A183DKG3_9BILA</name>
<accession>A0A183DKG3</accession>
<evidence type="ECO:0000313" key="2">
    <source>
        <dbReference type="Proteomes" id="UP000271098"/>
    </source>
</evidence>
<organism evidence="3">
    <name type="scientific">Gongylonema pulchrum</name>
    <dbReference type="NCBI Taxonomy" id="637853"/>
    <lineage>
        <taxon>Eukaryota</taxon>
        <taxon>Metazoa</taxon>
        <taxon>Ecdysozoa</taxon>
        <taxon>Nematoda</taxon>
        <taxon>Chromadorea</taxon>
        <taxon>Rhabditida</taxon>
        <taxon>Spirurina</taxon>
        <taxon>Spiruromorpha</taxon>
        <taxon>Spiruroidea</taxon>
        <taxon>Gongylonematidae</taxon>
        <taxon>Gongylonema</taxon>
    </lineage>
</organism>
<reference evidence="1 2" key="2">
    <citation type="submission" date="2018-11" db="EMBL/GenBank/DDBJ databases">
        <authorList>
            <consortium name="Pathogen Informatics"/>
        </authorList>
    </citation>
    <scope>NUCLEOTIDE SEQUENCE [LARGE SCALE GENOMIC DNA]</scope>
</reference>
<dbReference type="Proteomes" id="UP000271098">
    <property type="component" value="Unassembled WGS sequence"/>
</dbReference>
<reference evidence="3" key="1">
    <citation type="submission" date="2016-06" db="UniProtKB">
        <authorList>
            <consortium name="WormBaseParasite"/>
        </authorList>
    </citation>
    <scope>IDENTIFICATION</scope>
</reference>
<sequence length="71" mass="8433">MGVNTYWRPVEELRRLGAIRTFLLIVATGDLWSGYTKMEIMRTALDVSRFVLNKLNREYMETVRAFYRKAN</sequence>
<dbReference type="EMBL" id="UYRT01029237">
    <property type="protein sequence ID" value="VDK69289.1"/>
    <property type="molecule type" value="Genomic_DNA"/>
</dbReference>
<evidence type="ECO:0000313" key="3">
    <source>
        <dbReference type="WBParaSite" id="GPUH_0000921401-mRNA-1"/>
    </source>
</evidence>
<gene>
    <name evidence="1" type="ORF">GPUH_LOCUS9203</name>
</gene>
<evidence type="ECO:0000313" key="1">
    <source>
        <dbReference type="EMBL" id="VDK69289.1"/>
    </source>
</evidence>
<dbReference type="WBParaSite" id="GPUH_0000921401-mRNA-1">
    <property type="protein sequence ID" value="GPUH_0000921401-mRNA-1"/>
    <property type="gene ID" value="GPUH_0000921401"/>
</dbReference>
<dbReference type="AlphaFoldDB" id="A0A183DKG3"/>
<keyword evidence="2" id="KW-1185">Reference proteome</keyword>